<evidence type="ECO:0000256" key="3">
    <source>
        <dbReference type="ARBA" id="ARBA00022679"/>
    </source>
</evidence>
<dbReference type="PROSITE" id="PS50011">
    <property type="entry name" value="PROTEIN_KINASE_DOM"/>
    <property type="match status" value="1"/>
</dbReference>
<keyword evidence="5" id="KW-0418">Kinase</keyword>
<evidence type="ECO:0000256" key="9">
    <source>
        <dbReference type="PIRSR" id="PIRSR630616-1"/>
    </source>
</evidence>
<dbReference type="SMART" id="SM00220">
    <property type="entry name" value="S_TKc"/>
    <property type="match status" value="1"/>
</dbReference>
<dbReference type="AlphaFoldDB" id="A0A2P6NT68"/>
<feature type="domain" description="Protein kinase" evidence="15">
    <location>
        <begin position="27"/>
        <end position="284"/>
    </location>
</feature>
<sequence>MMQLLRDQARGAPISSSNSQEDRIGQFVLKEKIGQGTTGTVRLGINTSTGGKCAVKIVNKTVTRKRKEARKEIKRLERIRHDNIIALHHWEEDISNIYIFLEYCEHGDLWLFIQKHGVFNEETARKLVSQLVDAVDFCHRSMHICHHDIKLENCVITRDFRLKLIDYGFSIDLDPIPHRRDKSIRIYDSSPAYSPLEILQRKPHDETVDIYSIGVCLYYMLVGRFPFCTPDKTSLDELCHNVLNNDPHFPKGSVSLLGQHLICSMLAKRKRRASIEDIRSHEWFYSVDKQSEEEEEDDDM</sequence>
<feature type="binding site" evidence="10">
    <location>
        <position position="166"/>
    </location>
    <ligand>
        <name>ATP</name>
        <dbReference type="ChEBI" id="CHEBI:30616"/>
    </ligand>
</feature>
<comment type="catalytic activity">
    <reaction evidence="8">
        <text>L-seryl-[protein] + ATP = O-phospho-L-seryl-[protein] + ADP + H(+)</text>
        <dbReference type="Rhea" id="RHEA:17989"/>
        <dbReference type="Rhea" id="RHEA-COMP:9863"/>
        <dbReference type="Rhea" id="RHEA-COMP:11604"/>
        <dbReference type="ChEBI" id="CHEBI:15378"/>
        <dbReference type="ChEBI" id="CHEBI:29999"/>
        <dbReference type="ChEBI" id="CHEBI:30616"/>
        <dbReference type="ChEBI" id="CHEBI:83421"/>
        <dbReference type="ChEBI" id="CHEBI:456216"/>
        <dbReference type="EC" id="2.7.11.1"/>
    </reaction>
</comment>
<name>A0A2P6NT68_9EUKA</name>
<reference evidence="16 17" key="1">
    <citation type="journal article" date="2018" name="Genome Biol. Evol.">
        <title>Multiple Roots of Fruiting Body Formation in Amoebozoa.</title>
        <authorList>
            <person name="Hillmann F."/>
            <person name="Forbes G."/>
            <person name="Novohradska S."/>
            <person name="Ferling I."/>
            <person name="Riege K."/>
            <person name="Groth M."/>
            <person name="Westermann M."/>
            <person name="Marz M."/>
            <person name="Spaller T."/>
            <person name="Winckler T."/>
            <person name="Schaap P."/>
            <person name="Glockner G."/>
        </authorList>
    </citation>
    <scope>NUCLEOTIDE SEQUENCE [LARGE SCALE GENOMIC DNA]</scope>
    <source>
        <strain evidence="16 17">Jena</strain>
    </source>
</reference>
<dbReference type="InParanoid" id="A0A2P6NT68"/>
<dbReference type="GO" id="GO:0004674">
    <property type="term" value="F:protein serine/threonine kinase activity"/>
    <property type="evidence" value="ECO:0007669"/>
    <property type="project" value="UniProtKB-KW"/>
</dbReference>
<dbReference type="InterPro" id="IPR011009">
    <property type="entry name" value="Kinase-like_dom_sf"/>
</dbReference>
<evidence type="ECO:0000256" key="12">
    <source>
        <dbReference type="PROSITE-ProRule" id="PRU10141"/>
    </source>
</evidence>
<evidence type="ECO:0000259" key="15">
    <source>
        <dbReference type="PROSITE" id="PS50011"/>
    </source>
</evidence>
<evidence type="ECO:0000256" key="1">
    <source>
        <dbReference type="ARBA" id="ARBA00012513"/>
    </source>
</evidence>
<accession>A0A2P6NT68</accession>
<evidence type="ECO:0000256" key="14">
    <source>
        <dbReference type="SAM" id="MobiDB-lite"/>
    </source>
</evidence>
<dbReference type="STRING" id="1890364.A0A2P6NT68"/>
<comment type="similarity">
    <text evidence="13">Belongs to the protein kinase superfamily.</text>
</comment>
<feature type="region of interest" description="Disordered" evidence="14">
    <location>
        <begin position="1"/>
        <end position="20"/>
    </location>
</feature>
<evidence type="ECO:0000256" key="10">
    <source>
        <dbReference type="PIRSR" id="PIRSR630616-2"/>
    </source>
</evidence>
<evidence type="ECO:0000313" key="17">
    <source>
        <dbReference type="Proteomes" id="UP000241769"/>
    </source>
</evidence>
<comment type="caution">
    <text evidence="16">The sequence shown here is derived from an EMBL/GenBank/DDBJ whole genome shotgun (WGS) entry which is preliminary data.</text>
</comment>
<keyword evidence="4 10" id="KW-0547">Nucleotide-binding</keyword>
<proteinExistence type="inferred from homology"/>
<feature type="active site" description="Proton acceptor" evidence="9">
    <location>
        <position position="148"/>
    </location>
</feature>
<comment type="catalytic activity">
    <reaction evidence="7">
        <text>L-threonyl-[protein] + ATP = O-phospho-L-threonyl-[protein] + ADP + H(+)</text>
        <dbReference type="Rhea" id="RHEA:46608"/>
        <dbReference type="Rhea" id="RHEA-COMP:11060"/>
        <dbReference type="Rhea" id="RHEA-COMP:11605"/>
        <dbReference type="ChEBI" id="CHEBI:15378"/>
        <dbReference type="ChEBI" id="CHEBI:30013"/>
        <dbReference type="ChEBI" id="CHEBI:30616"/>
        <dbReference type="ChEBI" id="CHEBI:61977"/>
        <dbReference type="ChEBI" id="CHEBI:456216"/>
        <dbReference type="EC" id="2.7.11.1"/>
    </reaction>
</comment>
<feature type="binding site" evidence="10">
    <location>
        <begin position="152"/>
        <end position="153"/>
    </location>
    <ligand>
        <name>ATP</name>
        <dbReference type="ChEBI" id="CHEBI:30616"/>
    </ligand>
</feature>
<evidence type="ECO:0000256" key="5">
    <source>
        <dbReference type="ARBA" id="ARBA00022777"/>
    </source>
</evidence>
<feature type="binding site" evidence="10 12">
    <location>
        <position position="56"/>
    </location>
    <ligand>
        <name>ATP</name>
        <dbReference type="ChEBI" id="CHEBI:30616"/>
    </ligand>
</feature>
<dbReference type="InterPro" id="IPR008271">
    <property type="entry name" value="Ser/Thr_kinase_AS"/>
</dbReference>
<dbReference type="PANTHER" id="PTHR24350">
    <property type="entry name" value="SERINE/THREONINE-PROTEIN KINASE IAL-RELATED"/>
    <property type="match status" value="1"/>
</dbReference>
<evidence type="ECO:0000256" key="6">
    <source>
        <dbReference type="ARBA" id="ARBA00022840"/>
    </source>
</evidence>
<keyword evidence="2 13" id="KW-0723">Serine/threonine-protein kinase</keyword>
<evidence type="ECO:0000256" key="2">
    <source>
        <dbReference type="ARBA" id="ARBA00022527"/>
    </source>
</evidence>
<dbReference type="OrthoDB" id="68483at2759"/>
<dbReference type="EMBL" id="MDYQ01000022">
    <property type="protein sequence ID" value="PRP87162.1"/>
    <property type="molecule type" value="Genomic_DNA"/>
</dbReference>
<dbReference type="Gene3D" id="1.10.510.10">
    <property type="entry name" value="Transferase(Phosphotransferase) domain 1"/>
    <property type="match status" value="1"/>
</dbReference>
<evidence type="ECO:0000256" key="4">
    <source>
        <dbReference type="ARBA" id="ARBA00022741"/>
    </source>
</evidence>
<dbReference type="PROSITE" id="PS00107">
    <property type="entry name" value="PROTEIN_KINASE_ATP"/>
    <property type="match status" value="1"/>
</dbReference>
<evidence type="ECO:0000256" key="7">
    <source>
        <dbReference type="ARBA" id="ARBA00047899"/>
    </source>
</evidence>
<dbReference type="InterPro" id="IPR000719">
    <property type="entry name" value="Prot_kinase_dom"/>
</dbReference>
<protein>
    <recommendedName>
        <fullName evidence="1">non-specific serine/threonine protein kinase</fullName>
        <ecNumber evidence="1">2.7.11.1</ecNumber>
    </recommendedName>
</protein>
<evidence type="ECO:0000256" key="8">
    <source>
        <dbReference type="ARBA" id="ARBA00048679"/>
    </source>
</evidence>
<keyword evidence="6 10" id="KW-0067">ATP-binding</keyword>
<dbReference type="FunFam" id="1.10.510.10:FF:000571">
    <property type="entry name" value="Maternal embryonic leucine zipper kinase"/>
    <property type="match status" value="1"/>
</dbReference>
<dbReference type="PROSITE" id="PS00108">
    <property type="entry name" value="PROTEIN_KINASE_ST"/>
    <property type="match status" value="1"/>
</dbReference>
<dbReference type="Pfam" id="PF00069">
    <property type="entry name" value="Pkinase"/>
    <property type="match status" value="1"/>
</dbReference>
<feature type="cross-link" description="Glycyl lysine isopeptide (Lys-Gly) (interchain with G-Cter in SUMO2)" evidence="11">
    <location>
        <position position="150"/>
    </location>
</feature>
<evidence type="ECO:0000313" key="16">
    <source>
        <dbReference type="EMBL" id="PRP87162.1"/>
    </source>
</evidence>
<gene>
    <name evidence="16" type="ORF">PROFUN_01424</name>
</gene>
<dbReference type="Proteomes" id="UP000241769">
    <property type="component" value="Unassembled WGS sequence"/>
</dbReference>
<evidence type="ECO:0000256" key="11">
    <source>
        <dbReference type="PIRSR" id="PIRSR630616-3"/>
    </source>
</evidence>
<keyword evidence="17" id="KW-1185">Reference proteome</keyword>
<dbReference type="EC" id="2.7.11.1" evidence="1"/>
<dbReference type="InterPro" id="IPR017441">
    <property type="entry name" value="Protein_kinase_ATP_BS"/>
</dbReference>
<dbReference type="GO" id="GO:0005524">
    <property type="term" value="F:ATP binding"/>
    <property type="evidence" value="ECO:0007669"/>
    <property type="project" value="UniProtKB-UniRule"/>
</dbReference>
<keyword evidence="3" id="KW-0808">Transferase</keyword>
<organism evidence="16 17">
    <name type="scientific">Planoprotostelium fungivorum</name>
    <dbReference type="NCBI Taxonomy" id="1890364"/>
    <lineage>
        <taxon>Eukaryota</taxon>
        <taxon>Amoebozoa</taxon>
        <taxon>Evosea</taxon>
        <taxon>Variosea</taxon>
        <taxon>Cavosteliida</taxon>
        <taxon>Cavosteliaceae</taxon>
        <taxon>Planoprotostelium</taxon>
    </lineage>
</organism>
<evidence type="ECO:0000256" key="13">
    <source>
        <dbReference type="RuleBase" id="RU000304"/>
    </source>
</evidence>
<dbReference type="InterPro" id="IPR030616">
    <property type="entry name" value="Aur-like"/>
</dbReference>
<dbReference type="SUPFAM" id="SSF56112">
    <property type="entry name" value="Protein kinase-like (PK-like)"/>
    <property type="match status" value="1"/>
</dbReference>